<evidence type="ECO:0000313" key="2">
    <source>
        <dbReference type="EMBL" id="KDQ17676.1"/>
    </source>
</evidence>
<feature type="transmembrane region" description="Helical" evidence="1">
    <location>
        <begin position="24"/>
        <end position="52"/>
    </location>
</feature>
<evidence type="ECO:0000313" key="3">
    <source>
        <dbReference type="Proteomes" id="UP000027195"/>
    </source>
</evidence>
<keyword evidence="1" id="KW-0812">Transmembrane</keyword>
<evidence type="ECO:0000256" key="1">
    <source>
        <dbReference type="SAM" id="Phobius"/>
    </source>
</evidence>
<dbReference type="InParanoid" id="A0A067N1K8"/>
<dbReference type="AlphaFoldDB" id="A0A067N1K8"/>
<accession>A0A067N1K8</accession>
<protein>
    <submittedName>
        <fullName evidence="2">Uncharacterized protein</fullName>
    </submittedName>
</protein>
<sequence length="129" mass="14490">MPSLFTSPHGFLHLLPLWLPHYKFSLWALVCTLYYLFFILLTLFSAAVIIAADSFWPSFGNSGGHLIAASVVRYFQSNRGDLVRMAILEALPHDEPYAHLDEVSLEQIALNSHLAFARPESIFLLNSVA</sequence>
<dbReference type="Proteomes" id="UP000027195">
    <property type="component" value="Unassembled WGS sequence"/>
</dbReference>
<keyword evidence="1" id="KW-1133">Transmembrane helix</keyword>
<name>A0A067N1K8_BOTB1</name>
<keyword evidence="3" id="KW-1185">Reference proteome</keyword>
<proteinExistence type="predicted"/>
<dbReference type="EMBL" id="KL198023">
    <property type="protein sequence ID" value="KDQ17676.1"/>
    <property type="molecule type" value="Genomic_DNA"/>
</dbReference>
<dbReference type="HOGENOM" id="CLU_1948499_0_0_1"/>
<reference evidence="3" key="1">
    <citation type="journal article" date="2014" name="Proc. Natl. Acad. Sci. U.S.A.">
        <title>Extensive sampling of basidiomycete genomes demonstrates inadequacy of the white-rot/brown-rot paradigm for wood decay fungi.</title>
        <authorList>
            <person name="Riley R."/>
            <person name="Salamov A.A."/>
            <person name="Brown D.W."/>
            <person name="Nagy L.G."/>
            <person name="Floudas D."/>
            <person name="Held B.W."/>
            <person name="Levasseur A."/>
            <person name="Lombard V."/>
            <person name="Morin E."/>
            <person name="Otillar R."/>
            <person name="Lindquist E.A."/>
            <person name="Sun H."/>
            <person name="LaButti K.M."/>
            <person name="Schmutz J."/>
            <person name="Jabbour D."/>
            <person name="Luo H."/>
            <person name="Baker S.E."/>
            <person name="Pisabarro A.G."/>
            <person name="Walton J.D."/>
            <person name="Blanchette R.A."/>
            <person name="Henrissat B."/>
            <person name="Martin F."/>
            <person name="Cullen D."/>
            <person name="Hibbett D.S."/>
            <person name="Grigoriev I.V."/>
        </authorList>
    </citation>
    <scope>NUCLEOTIDE SEQUENCE [LARGE SCALE GENOMIC DNA]</scope>
    <source>
        <strain evidence="3">FD-172 SS1</strain>
    </source>
</reference>
<organism evidence="2 3">
    <name type="scientific">Botryobasidium botryosum (strain FD-172 SS1)</name>
    <dbReference type="NCBI Taxonomy" id="930990"/>
    <lineage>
        <taxon>Eukaryota</taxon>
        <taxon>Fungi</taxon>
        <taxon>Dikarya</taxon>
        <taxon>Basidiomycota</taxon>
        <taxon>Agaricomycotina</taxon>
        <taxon>Agaricomycetes</taxon>
        <taxon>Cantharellales</taxon>
        <taxon>Botryobasidiaceae</taxon>
        <taxon>Botryobasidium</taxon>
    </lineage>
</organism>
<keyword evidence="1" id="KW-0472">Membrane</keyword>
<gene>
    <name evidence="2" type="ORF">BOTBODRAFT_580144</name>
</gene>